<proteinExistence type="predicted"/>
<reference evidence="1 2" key="1">
    <citation type="submission" date="2018-08" db="EMBL/GenBank/DDBJ databases">
        <title>Chryseobacterium nematophagum: a novel matrix digesting pathogen of nematodes.</title>
        <authorList>
            <person name="Page A."/>
            <person name="Roberts M."/>
            <person name="Felix M.-A."/>
            <person name="Weir W."/>
        </authorList>
    </citation>
    <scope>NUCLEOTIDE SEQUENCE [LARGE SCALE GENOMIC DNA]</scope>
    <source>
        <strain evidence="1 2">JUb129</strain>
    </source>
</reference>
<gene>
    <name evidence="1" type="ORF">D1631_05505</name>
</gene>
<name>A0A3M7TEM4_9FLAO</name>
<dbReference type="AlphaFoldDB" id="A0A3M7TEM4"/>
<dbReference type="RefSeq" id="WP_122635567.1">
    <property type="nucleotide sequence ID" value="NZ_QWIU01000002.1"/>
</dbReference>
<organism evidence="1 2">
    <name type="scientific">Chryseobacterium nematophagum</name>
    <dbReference type="NCBI Taxonomy" id="2305228"/>
    <lineage>
        <taxon>Bacteria</taxon>
        <taxon>Pseudomonadati</taxon>
        <taxon>Bacteroidota</taxon>
        <taxon>Flavobacteriia</taxon>
        <taxon>Flavobacteriales</taxon>
        <taxon>Weeksellaceae</taxon>
        <taxon>Chryseobacterium group</taxon>
        <taxon>Chryseobacterium</taxon>
    </lineage>
</organism>
<sequence length="579" mass="61391">MKNIFITTKGLLLAMLIIGNLFYSQIRVVGNNPNPNQEMGNTSAFIDGSSQNDLNSTTNVGKGIAFPRTDLSVFTEFAGSTSGIPTSFPHYYDGLIVYNIADSGVAGIGSTEGTLCRGFWYYENPSNTINGGTWKPLRPCFVTPPTFIFNCEVGKINTGTLTQNTPAASDVTTQFTYENGNSTSYSQIEENSTGVLGLKATLSDGILGSSGTLTFHITGTPSSAGTATFTFTINGVQCSFSRTVEPSGPTVTELLCDPQIDDSVEFTQGIQATAITKLIYHGGNGQYYPQGQEVLSTGVTGLRAKLQSGTLTTGATGGTITFEITGTPDSAGEALFQVSFAGHSCTISRLVKPSAPVIRQARLGYVGSYTTGNSIHSMFGMDNPAYFGSSGIYNKVLGVSTVDAQSALLNQTAQQLKVNFDILSVADTETNNSLIIQKLKDFASLGGVVLVNFTSSQQNSLFTSLGNTGPLQMIPNSANGGTGNSYLSSYFGDTTGAIDILPGFPRASVYSSQLPSNNRVFATDTDGRILVWKPMTRFICFAANFSEVEPQYVHYANTNNFVRNLIAAALDAALGYGSF</sequence>
<dbReference type="Proteomes" id="UP000278775">
    <property type="component" value="Unassembled WGS sequence"/>
</dbReference>
<comment type="caution">
    <text evidence="1">The sequence shown here is derived from an EMBL/GenBank/DDBJ whole genome shotgun (WGS) entry which is preliminary data.</text>
</comment>
<accession>A0A3M7TEM4</accession>
<protein>
    <submittedName>
        <fullName evidence="1">Uncharacterized protein</fullName>
    </submittedName>
</protein>
<evidence type="ECO:0000313" key="1">
    <source>
        <dbReference type="EMBL" id="RNA61426.1"/>
    </source>
</evidence>
<evidence type="ECO:0000313" key="2">
    <source>
        <dbReference type="Proteomes" id="UP000278775"/>
    </source>
</evidence>
<dbReference type="EMBL" id="QWIU01000002">
    <property type="protein sequence ID" value="RNA61426.1"/>
    <property type="molecule type" value="Genomic_DNA"/>
</dbReference>